<feature type="domain" description="PHD-type" evidence="12">
    <location>
        <begin position="36"/>
        <end position="85"/>
    </location>
</feature>
<evidence type="ECO:0000256" key="2">
    <source>
        <dbReference type="ARBA" id="ARBA00010210"/>
    </source>
</evidence>
<feature type="binding site" evidence="9">
    <location>
        <position position="79"/>
    </location>
    <ligand>
        <name>Zn(2+)</name>
        <dbReference type="ChEBI" id="CHEBI:29105"/>
        <label>2</label>
    </ligand>
</feature>
<organism evidence="13 14">
    <name type="scientific">Hermanssonia centrifuga</name>
    <dbReference type="NCBI Taxonomy" id="98765"/>
    <lineage>
        <taxon>Eukaryota</taxon>
        <taxon>Fungi</taxon>
        <taxon>Dikarya</taxon>
        <taxon>Basidiomycota</taxon>
        <taxon>Agaricomycotina</taxon>
        <taxon>Agaricomycetes</taxon>
        <taxon>Polyporales</taxon>
        <taxon>Meruliaceae</taxon>
        <taxon>Hermanssonia</taxon>
    </lineage>
</organism>
<comment type="subcellular location">
    <subcellularLocation>
        <location evidence="1">Nucleus</location>
    </subcellularLocation>
</comment>
<evidence type="ECO:0000256" key="1">
    <source>
        <dbReference type="ARBA" id="ARBA00004123"/>
    </source>
</evidence>
<feature type="binding site" evidence="9">
    <location>
        <position position="63"/>
    </location>
    <ligand>
        <name>Zn(2+)</name>
        <dbReference type="ChEBI" id="CHEBI:29105"/>
        <label>1</label>
    </ligand>
</feature>
<dbReference type="Pfam" id="PF23011">
    <property type="entry name" value="PHD-1st_NSD"/>
    <property type="match status" value="1"/>
</dbReference>
<proteinExistence type="inferred from homology"/>
<dbReference type="InterPro" id="IPR028651">
    <property type="entry name" value="ING_fam"/>
</dbReference>
<evidence type="ECO:0000256" key="3">
    <source>
        <dbReference type="ARBA" id="ARBA00022723"/>
    </source>
</evidence>
<feature type="binding site" evidence="9">
    <location>
        <position position="52"/>
    </location>
    <ligand>
        <name>Zn(2+)</name>
        <dbReference type="ChEBI" id="CHEBI:29105"/>
        <label>2</label>
    </ligand>
</feature>
<protein>
    <recommendedName>
        <fullName evidence="12">PHD-type domain-containing protein</fullName>
    </recommendedName>
</protein>
<dbReference type="GO" id="GO:0006325">
    <property type="term" value="P:chromatin organization"/>
    <property type="evidence" value="ECO:0007669"/>
    <property type="project" value="UniProtKB-KW"/>
</dbReference>
<feature type="compositionally biased region" description="Basic residues" evidence="11">
    <location>
        <begin position="87"/>
        <end position="102"/>
    </location>
</feature>
<sequence>MPVVRPFPTPSAVSVAEVDTDGAAATGDGEADGDDTAYCYCQKSSYGEMIACDGKDCEREWFHLGCVGLAIIPSGAWYCDECRANKKTATKRAGRGGKRRAGGARARNTST</sequence>
<keyword evidence="4 10" id="KW-0863">Zinc-finger</keyword>
<dbReference type="GO" id="GO:0005634">
    <property type="term" value="C:nucleus"/>
    <property type="evidence" value="ECO:0007669"/>
    <property type="project" value="UniProtKB-SubCell"/>
</dbReference>
<dbReference type="GO" id="GO:0000785">
    <property type="term" value="C:chromatin"/>
    <property type="evidence" value="ECO:0007669"/>
    <property type="project" value="UniProtKB-ARBA"/>
</dbReference>
<evidence type="ECO:0000256" key="11">
    <source>
        <dbReference type="SAM" id="MobiDB-lite"/>
    </source>
</evidence>
<dbReference type="InterPro" id="IPR013083">
    <property type="entry name" value="Znf_RING/FYVE/PHD"/>
</dbReference>
<dbReference type="InterPro" id="IPR001965">
    <property type="entry name" value="Znf_PHD"/>
</dbReference>
<keyword evidence="7" id="KW-0539">Nucleus</keyword>
<dbReference type="Gene3D" id="3.30.40.10">
    <property type="entry name" value="Zinc/RING finger domain, C3HC4 (zinc finger)"/>
    <property type="match status" value="1"/>
</dbReference>
<keyword evidence="3 9" id="KW-0479">Metal-binding</keyword>
<feature type="site" description="Histone H3K4me3 binding" evidence="8">
    <location>
        <position position="61"/>
    </location>
</feature>
<reference evidence="13 14" key="1">
    <citation type="submission" date="2018-02" db="EMBL/GenBank/DDBJ databases">
        <title>Genome sequence of the basidiomycete white-rot fungus Phlebia centrifuga.</title>
        <authorList>
            <person name="Granchi Z."/>
            <person name="Peng M."/>
            <person name="de Vries R.P."/>
            <person name="Hilden K."/>
            <person name="Makela M.R."/>
            <person name="Grigoriev I."/>
            <person name="Riley R."/>
        </authorList>
    </citation>
    <scope>NUCLEOTIDE SEQUENCE [LARGE SCALE GENOMIC DNA]</scope>
    <source>
        <strain evidence="13 14">FBCC195</strain>
    </source>
</reference>
<dbReference type="GO" id="GO:0006355">
    <property type="term" value="P:regulation of DNA-templated transcription"/>
    <property type="evidence" value="ECO:0007669"/>
    <property type="project" value="TreeGrafter"/>
</dbReference>
<feature type="region of interest" description="Disordered" evidence="11">
    <location>
        <begin position="87"/>
        <end position="111"/>
    </location>
</feature>
<dbReference type="CDD" id="cd15505">
    <property type="entry name" value="PHD_ING"/>
    <property type="match status" value="1"/>
</dbReference>
<dbReference type="STRING" id="98765.A0A2R6S3F1"/>
<name>A0A2R6S3F1_9APHY</name>
<evidence type="ECO:0000256" key="7">
    <source>
        <dbReference type="ARBA" id="ARBA00023242"/>
    </source>
</evidence>
<comment type="similarity">
    <text evidence="2">Belongs to the ING family.</text>
</comment>
<dbReference type="PROSITE" id="PS01359">
    <property type="entry name" value="ZF_PHD_1"/>
    <property type="match status" value="1"/>
</dbReference>
<comment type="caution">
    <text evidence="13">The sequence shown here is derived from an EMBL/GenBank/DDBJ whole genome shotgun (WGS) entry which is preliminary data.</text>
</comment>
<feature type="binding site" evidence="9">
    <location>
        <position position="39"/>
    </location>
    <ligand>
        <name>Zn(2+)</name>
        <dbReference type="ChEBI" id="CHEBI:29105"/>
        <label>1</label>
    </ligand>
</feature>
<keyword evidence="5 9" id="KW-0862">Zinc</keyword>
<evidence type="ECO:0000313" key="14">
    <source>
        <dbReference type="Proteomes" id="UP000186601"/>
    </source>
</evidence>
<dbReference type="Proteomes" id="UP000186601">
    <property type="component" value="Unassembled WGS sequence"/>
</dbReference>
<feature type="binding site" evidence="9">
    <location>
        <position position="57"/>
    </location>
    <ligand>
        <name>Zn(2+)</name>
        <dbReference type="ChEBI" id="CHEBI:29105"/>
        <label>2</label>
    </ligand>
</feature>
<keyword evidence="14" id="KW-1185">Reference proteome</keyword>
<dbReference type="InterPro" id="IPR059153">
    <property type="entry name" value="NSD_PHD-1st"/>
</dbReference>
<evidence type="ECO:0000313" key="13">
    <source>
        <dbReference type="EMBL" id="PSS36808.1"/>
    </source>
</evidence>
<dbReference type="InterPro" id="IPR019786">
    <property type="entry name" value="Zinc_finger_PHD-type_CS"/>
</dbReference>
<accession>A0A2R6S3F1</accession>
<dbReference type="GO" id="GO:0008270">
    <property type="term" value="F:zinc ion binding"/>
    <property type="evidence" value="ECO:0007669"/>
    <property type="project" value="UniProtKB-KW"/>
</dbReference>
<evidence type="ECO:0000256" key="10">
    <source>
        <dbReference type="PROSITE-ProRule" id="PRU00146"/>
    </source>
</evidence>
<evidence type="ECO:0000256" key="5">
    <source>
        <dbReference type="ARBA" id="ARBA00022833"/>
    </source>
</evidence>
<gene>
    <name evidence="13" type="ORF">PHLCEN_2v1352</name>
</gene>
<dbReference type="InterPro" id="IPR011011">
    <property type="entry name" value="Znf_FYVE_PHD"/>
</dbReference>
<evidence type="ECO:0000256" key="6">
    <source>
        <dbReference type="ARBA" id="ARBA00022853"/>
    </source>
</evidence>
<dbReference type="SUPFAM" id="SSF57903">
    <property type="entry name" value="FYVE/PHD zinc finger"/>
    <property type="match status" value="1"/>
</dbReference>
<dbReference type="InterPro" id="IPR019787">
    <property type="entry name" value="Znf_PHD-finger"/>
</dbReference>
<feature type="site" description="Histone H3K4me3 binding" evidence="8">
    <location>
        <position position="49"/>
    </location>
</feature>
<feature type="binding site" evidence="9">
    <location>
        <position position="66"/>
    </location>
    <ligand>
        <name>Zn(2+)</name>
        <dbReference type="ChEBI" id="CHEBI:29105"/>
        <label>1</label>
    </ligand>
</feature>
<dbReference type="PROSITE" id="PS50016">
    <property type="entry name" value="ZF_PHD_2"/>
    <property type="match status" value="1"/>
</dbReference>
<dbReference type="SMART" id="SM00249">
    <property type="entry name" value="PHD"/>
    <property type="match status" value="1"/>
</dbReference>
<dbReference type="PANTHER" id="PTHR10333:SF42">
    <property type="entry name" value="INHIBITOR OF GROWTH PROTEIN 5"/>
    <property type="match status" value="1"/>
</dbReference>
<evidence type="ECO:0000259" key="12">
    <source>
        <dbReference type="PROSITE" id="PS50016"/>
    </source>
</evidence>
<dbReference type="EMBL" id="MLYV02000107">
    <property type="protein sequence ID" value="PSS36808.1"/>
    <property type="molecule type" value="Genomic_DNA"/>
</dbReference>
<dbReference type="PANTHER" id="PTHR10333">
    <property type="entry name" value="INHIBITOR OF GROWTH PROTEIN"/>
    <property type="match status" value="1"/>
</dbReference>
<evidence type="ECO:0000256" key="9">
    <source>
        <dbReference type="PIRSR" id="PIRSR628651-51"/>
    </source>
</evidence>
<evidence type="ECO:0000256" key="4">
    <source>
        <dbReference type="ARBA" id="ARBA00022771"/>
    </source>
</evidence>
<feature type="binding site" evidence="9">
    <location>
        <position position="82"/>
    </location>
    <ligand>
        <name>Zn(2+)</name>
        <dbReference type="ChEBI" id="CHEBI:29105"/>
        <label>2</label>
    </ligand>
</feature>
<dbReference type="AlphaFoldDB" id="A0A2R6S3F1"/>
<dbReference type="OrthoDB" id="5411773at2759"/>
<feature type="site" description="Histone H3K4me3 binding" evidence="8">
    <location>
        <position position="38"/>
    </location>
</feature>
<feature type="binding site" evidence="9">
    <location>
        <position position="41"/>
    </location>
    <ligand>
        <name>Zn(2+)</name>
        <dbReference type="ChEBI" id="CHEBI:29105"/>
        <label>1</label>
    </ligand>
</feature>
<keyword evidence="6" id="KW-0156">Chromatin regulator</keyword>
<feature type="site" description="Histone H3K4me3 binding" evidence="8">
    <location>
        <position position="53"/>
    </location>
</feature>
<evidence type="ECO:0000256" key="8">
    <source>
        <dbReference type="PIRSR" id="PIRSR628651-50"/>
    </source>
</evidence>